<evidence type="ECO:0000313" key="2">
    <source>
        <dbReference type="EMBL" id="PKI42533.1"/>
    </source>
</evidence>
<feature type="compositionally biased region" description="Gly residues" evidence="1">
    <location>
        <begin position="17"/>
        <end position="31"/>
    </location>
</feature>
<accession>A0A2I0IFH0</accession>
<feature type="compositionally biased region" description="Low complexity" evidence="1">
    <location>
        <begin position="144"/>
        <end position="153"/>
    </location>
</feature>
<dbReference type="AlphaFoldDB" id="A0A2I0IFH0"/>
<gene>
    <name evidence="2" type="ORF">CRG98_037051</name>
</gene>
<feature type="compositionally biased region" description="Polar residues" evidence="1">
    <location>
        <begin position="61"/>
        <end position="70"/>
    </location>
</feature>
<protein>
    <submittedName>
        <fullName evidence="2">Uncharacterized protein</fullName>
    </submittedName>
</protein>
<feature type="compositionally biased region" description="Basic and acidic residues" evidence="1">
    <location>
        <begin position="126"/>
        <end position="143"/>
    </location>
</feature>
<feature type="region of interest" description="Disordered" evidence="1">
    <location>
        <begin position="1"/>
        <end position="37"/>
    </location>
</feature>
<reference evidence="2 3" key="1">
    <citation type="submission" date="2017-11" db="EMBL/GenBank/DDBJ databases">
        <title>De-novo sequencing of pomegranate (Punica granatum L.) genome.</title>
        <authorList>
            <person name="Akparov Z."/>
            <person name="Amiraslanov A."/>
            <person name="Hajiyeva S."/>
            <person name="Abbasov M."/>
            <person name="Kaur K."/>
            <person name="Hamwieh A."/>
            <person name="Solovyev V."/>
            <person name="Salamov A."/>
            <person name="Braich B."/>
            <person name="Kosarev P."/>
            <person name="Mahmoud A."/>
            <person name="Hajiyev E."/>
            <person name="Babayeva S."/>
            <person name="Izzatullayeva V."/>
            <person name="Mammadov A."/>
            <person name="Mammadov A."/>
            <person name="Sharifova S."/>
            <person name="Ojaghi J."/>
            <person name="Eynullazada K."/>
            <person name="Bayramov B."/>
            <person name="Abdulazimova A."/>
            <person name="Shahmuradov I."/>
        </authorList>
    </citation>
    <scope>NUCLEOTIDE SEQUENCE [LARGE SCALE GENOMIC DNA]</scope>
    <source>
        <strain evidence="3">cv. AG2017</strain>
        <tissue evidence="2">Leaf</tissue>
    </source>
</reference>
<name>A0A2I0IFH0_PUNGR</name>
<evidence type="ECO:0000256" key="1">
    <source>
        <dbReference type="SAM" id="MobiDB-lite"/>
    </source>
</evidence>
<feature type="region of interest" description="Disordered" evidence="1">
    <location>
        <begin position="112"/>
        <end position="173"/>
    </location>
</feature>
<organism evidence="2 3">
    <name type="scientific">Punica granatum</name>
    <name type="common">Pomegranate</name>
    <dbReference type="NCBI Taxonomy" id="22663"/>
    <lineage>
        <taxon>Eukaryota</taxon>
        <taxon>Viridiplantae</taxon>
        <taxon>Streptophyta</taxon>
        <taxon>Embryophyta</taxon>
        <taxon>Tracheophyta</taxon>
        <taxon>Spermatophyta</taxon>
        <taxon>Magnoliopsida</taxon>
        <taxon>eudicotyledons</taxon>
        <taxon>Gunneridae</taxon>
        <taxon>Pentapetalae</taxon>
        <taxon>rosids</taxon>
        <taxon>malvids</taxon>
        <taxon>Myrtales</taxon>
        <taxon>Lythraceae</taxon>
        <taxon>Punica</taxon>
    </lineage>
</organism>
<dbReference type="EMBL" id="PGOL01003149">
    <property type="protein sequence ID" value="PKI42533.1"/>
    <property type="molecule type" value="Genomic_DNA"/>
</dbReference>
<evidence type="ECO:0000313" key="3">
    <source>
        <dbReference type="Proteomes" id="UP000233551"/>
    </source>
</evidence>
<feature type="compositionally biased region" description="Low complexity" evidence="1">
    <location>
        <begin position="80"/>
        <end position="92"/>
    </location>
</feature>
<proteinExistence type="predicted"/>
<keyword evidence="3" id="KW-1185">Reference proteome</keyword>
<sequence length="199" mass="20631">MRCIGWSGSQRSDGLQRGDGGSGVGGELGSRGGRDLSRRGLLRVHLIDNEREKIGQVPSPSIHLNLTHQKPGQGITIRATSSGSTRDGSSSSKEQQICLHNEKGELRTTRAAVSGGEGCAGLERPGAGEERSAEAEQEQRSAKAELLSRTGTARSRRGTVSGGGAGAAVSEGAPSGCVCRGGARVGLGDCFREWGFGRF</sequence>
<feature type="region of interest" description="Disordered" evidence="1">
    <location>
        <begin position="61"/>
        <end position="95"/>
    </location>
</feature>
<dbReference type="Proteomes" id="UP000233551">
    <property type="component" value="Unassembled WGS sequence"/>
</dbReference>
<comment type="caution">
    <text evidence="2">The sequence shown here is derived from an EMBL/GenBank/DDBJ whole genome shotgun (WGS) entry which is preliminary data.</text>
</comment>